<evidence type="ECO:0000313" key="4">
    <source>
        <dbReference type="Proteomes" id="UP000250140"/>
    </source>
</evidence>
<feature type="transmembrane region" description="Helical" evidence="1">
    <location>
        <begin position="238"/>
        <end position="261"/>
    </location>
</feature>
<proteinExistence type="predicted"/>
<feature type="transmembrane region" description="Helical" evidence="1">
    <location>
        <begin position="328"/>
        <end position="346"/>
    </location>
</feature>
<feature type="transmembrane region" description="Helical" evidence="1">
    <location>
        <begin position="352"/>
        <end position="371"/>
    </location>
</feature>
<keyword evidence="4" id="KW-1185">Reference proteome</keyword>
<keyword evidence="1" id="KW-0812">Transmembrane</keyword>
<evidence type="ECO:0000256" key="2">
    <source>
        <dbReference type="SAM" id="SignalP"/>
    </source>
</evidence>
<organism evidence="3 4">
    <name type="scientific">Glonium stellatum</name>
    <dbReference type="NCBI Taxonomy" id="574774"/>
    <lineage>
        <taxon>Eukaryota</taxon>
        <taxon>Fungi</taxon>
        <taxon>Dikarya</taxon>
        <taxon>Ascomycota</taxon>
        <taxon>Pezizomycotina</taxon>
        <taxon>Dothideomycetes</taxon>
        <taxon>Pleosporomycetidae</taxon>
        <taxon>Gloniales</taxon>
        <taxon>Gloniaceae</taxon>
        <taxon>Glonium</taxon>
    </lineage>
</organism>
<dbReference type="EMBL" id="KV750785">
    <property type="protein sequence ID" value="OCL03242.1"/>
    <property type="molecule type" value="Genomic_DNA"/>
</dbReference>
<accession>A0A8E2JN61</accession>
<feature type="signal peptide" evidence="2">
    <location>
        <begin position="1"/>
        <end position="19"/>
    </location>
</feature>
<dbReference type="Proteomes" id="UP000250140">
    <property type="component" value="Unassembled WGS sequence"/>
</dbReference>
<reference evidence="3 4" key="1">
    <citation type="journal article" date="2016" name="Nat. Commun.">
        <title>Ectomycorrhizal ecology is imprinted in the genome of the dominant symbiotic fungus Cenococcum geophilum.</title>
        <authorList>
            <consortium name="DOE Joint Genome Institute"/>
            <person name="Peter M."/>
            <person name="Kohler A."/>
            <person name="Ohm R.A."/>
            <person name="Kuo A."/>
            <person name="Krutzmann J."/>
            <person name="Morin E."/>
            <person name="Arend M."/>
            <person name="Barry K.W."/>
            <person name="Binder M."/>
            <person name="Choi C."/>
            <person name="Clum A."/>
            <person name="Copeland A."/>
            <person name="Grisel N."/>
            <person name="Haridas S."/>
            <person name="Kipfer T."/>
            <person name="LaButti K."/>
            <person name="Lindquist E."/>
            <person name="Lipzen A."/>
            <person name="Maire R."/>
            <person name="Meier B."/>
            <person name="Mihaltcheva S."/>
            <person name="Molinier V."/>
            <person name="Murat C."/>
            <person name="Poggeler S."/>
            <person name="Quandt C.A."/>
            <person name="Sperisen C."/>
            <person name="Tritt A."/>
            <person name="Tisserant E."/>
            <person name="Crous P.W."/>
            <person name="Henrissat B."/>
            <person name="Nehls U."/>
            <person name="Egli S."/>
            <person name="Spatafora J.W."/>
            <person name="Grigoriev I.V."/>
            <person name="Martin F.M."/>
        </authorList>
    </citation>
    <scope>NUCLEOTIDE SEQUENCE [LARGE SCALE GENOMIC DNA]</scope>
    <source>
        <strain evidence="3 4">CBS 207.34</strain>
    </source>
</reference>
<feature type="transmembrane region" description="Helical" evidence="1">
    <location>
        <begin position="59"/>
        <end position="78"/>
    </location>
</feature>
<evidence type="ECO:0000313" key="3">
    <source>
        <dbReference type="EMBL" id="OCL03242.1"/>
    </source>
</evidence>
<keyword evidence="1" id="KW-1133">Transmembrane helix</keyword>
<keyword evidence="2" id="KW-0732">Signal</keyword>
<sequence length="412" mass="45563">MYSSSVILCAFLLLSTVKADGWDDFTNNLATDLTPLLALFGEVVTMQYLSESLTLLDNFIFAMAPLGIITAVISAVRVCGRGAAEAELCSLTSLDVCELWNNGGFIRAFGRPKILELVHDKGHDDFYDTPGKGRTIQKPSAGLLSFKQYLQLKGENADWEEIGAKKQSSQEQLESGSLNQFAPNPNLSLNIGIKKQPLRLFQAAAVLGFALQAGIVVFAFIAKYILNLKKNGEPMRPWSLPLTFTGSILLCLGMFLCAYLVEQSTSERIFRLKESAKSQPLMYWLQPGGQVVGDQTFDAFSHRDCPAEYITSWKADQSTNELFMRIKVWVAMVSTIAGFVLQFVGLRGMHSSVSLLQLGAIMIMALVRAALRTQRVNRNDLETLNDTIKGHELDWMAIYIEKPVTGCDGTDF</sequence>
<gene>
    <name evidence="3" type="ORF">AOQ84DRAFT_419951</name>
</gene>
<feature type="chain" id="PRO_5034514842" evidence="2">
    <location>
        <begin position="20"/>
        <end position="412"/>
    </location>
</feature>
<evidence type="ECO:0000256" key="1">
    <source>
        <dbReference type="SAM" id="Phobius"/>
    </source>
</evidence>
<name>A0A8E2JN61_9PEZI</name>
<dbReference type="OrthoDB" id="194358at2759"/>
<protein>
    <submittedName>
        <fullName evidence="3">Uncharacterized protein</fullName>
    </submittedName>
</protein>
<dbReference type="AlphaFoldDB" id="A0A8E2JN61"/>
<feature type="transmembrane region" description="Helical" evidence="1">
    <location>
        <begin position="203"/>
        <end position="226"/>
    </location>
</feature>
<keyword evidence="1" id="KW-0472">Membrane</keyword>